<dbReference type="EMBL" id="BAAAYN010000013">
    <property type="protein sequence ID" value="GAA3386018.1"/>
    <property type="molecule type" value="Genomic_DNA"/>
</dbReference>
<evidence type="ECO:0000313" key="1">
    <source>
        <dbReference type="EMBL" id="GAA3386018.1"/>
    </source>
</evidence>
<keyword evidence="2" id="KW-1185">Reference proteome</keyword>
<gene>
    <name evidence="1" type="ORF">GCM10020369_21760</name>
</gene>
<dbReference type="InterPro" id="IPR007995">
    <property type="entry name" value="DUF742"/>
</dbReference>
<name>A0ABP6SVW8_9ACTN</name>
<dbReference type="SUPFAM" id="SSF46785">
    <property type="entry name" value="Winged helix' DNA-binding domain"/>
    <property type="match status" value="1"/>
</dbReference>
<protein>
    <submittedName>
        <fullName evidence="1">DUF742 domain-containing protein</fullName>
    </submittedName>
</protein>
<dbReference type="Pfam" id="PF05331">
    <property type="entry name" value="DUF742"/>
    <property type="match status" value="1"/>
</dbReference>
<comment type="caution">
    <text evidence="1">The sequence shown here is derived from an EMBL/GenBank/DDBJ whole genome shotgun (WGS) entry which is preliminary data.</text>
</comment>
<dbReference type="PANTHER" id="PTHR36221">
    <property type="entry name" value="DUF742 DOMAIN-CONTAINING PROTEIN"/>
    <property type="match status" value="1"/>
</dbReference>
<dbReference type="InterPro" id="IPR036390">
    <property type="entry name" value="WH_DNA-bd_sf"/>
</dbReference>
<dbReference type="Proteomes" id="UP001501676">
    <property type="component" value="Unassembled WGS sequence"/>
</dbReference>
<dbReference type="PANTHER" id="PTHR36221:SF1">
    <property type="entry name" value="DUF742 DOMAIN-CONTAINING PROTEIN"/>
    <property type="match status" value="1"/>
</dbReference>
<reference evidence="2" key="1">
    <citation type="journal article" date="2019" name="Int. J. Syst. Evol. Microbiol.">
        <title>The Global Catalogue of Microorganisms (GCM) 10K type strain sequencing project: providing services to taxonomists for standard genome sequencing and annotation.</title>
        <authorList>
            <consortium name="The Broad Institute Genomics Platform"/>
            <consortium name="The Broad Institute Genome Sequencing Center for Infectious Disease"/>
            <person name="Wu L."/>
            <person name="Ma J."/>
        </authorList>
    </citation>
    <scope>NUCLEOTIDE SEQUENCE [LARGE SCALE GENOMIC DNA]</scope>
    <source>
        <strain evidence="2">JCM 9458</strain>
    </source>
</reference>
<accession>A0ABP6SVW8</accession>
<evidence type="ECO:0000313" key="2">
    <source>
        <dbReference type="Proteomes" id="UP001501676"/>
    </source>
</evidence>
<proteinExistence type="predicted"/>
<sequence length="124" mass="13247">MRAGPGGTWYDDAAGPIVRPYAMTRGRTRPVQDLDVVALILSVQDAVPVGTGFEPEHTYILESARRPISIAELAAHLDLPLGVVRVLIDDLVGAGCVVVRPAPTTAELQSRRLLEAVIDGLRAI</sequence>
<dbReference type="RefSeq" id="WP_345727911.1">
    <property type="nucleotide sequence ID" value="NZ_BAAAYN010000013.1"/>
</dbReference>
<organism evidence="1 2">
    <name type="scientific">Cryptosporangium minutisporangium</name>
    <dbReference type="NCBI Taxonomy" id="113569"/>
    <lineage>
        <taxon>Bacteria</taxon>
        <taxon>Bacillati</taxon>
        <taxon>Actinomycetota</taxon>
        <taxon>Actinomycetes</taxon>
        <taxon>Cryptosporangiales</taxon>
        <taxon>Cryptosporangiaceae</taxon>
        <taxon>Cryptosporangium</taxon>
    </lineage>
</organism>